<comment type="caution">
    <text evidence="4">The sequence shown here is derived from an EMBL/GenBank/DDBJ whole genome shotgun (WGS) entry which is preliminary data.</text>
</comment>
<reference evidence="4" key="2">
    <citation type="journal article" date="2021" name="PeerJ">
        <title>Extensive microbial diversity within the chicken gut microbiome revealed by metagenomics and culture.</title>
        <authorList>
            <person name="Gilroy R."/>
            <person name="Ravi A."/>
            <person name="Getino M."/>
            <person name="Pursley I."/>
            <person name="Horton D.L."/>
            <person name="Alikhan N.F."/>
            <person name="Baker D."/>
            <person name="Gharbi K."/>
            <person name="Hall N."/>
            <person name="Watson M."/>
            <person name="Adriaenssens E.M."/>
            <person name="Foster-Nyarko E."/>
            <person name="Jarju S."/>
            <person name="Secka A."/>
            <person name="Antonio M."/>
            <person name="Oren A."/>
            <person name="Chaudhuri R.R."/>
            <person name="La Ragione R."/>
            <person name="Hildebrand F."/>
            <person name="Pallen M.J."/>
        </authorList>
    </citation>
    <scope>NUCLEOTIDE SEQUENCE</scope>
    <source>
        <strain evidence="4">2889</strain>
    </source>
</reference>
<evidence type="ECO:0000259" key="2">
    <source>
        <dbReference type="Pfam" id="PF01558"/>
    </source>
</evidence>
<name>A0A9D9H190_9BACT</name>
<dbReference type="NCBIfam" id="TIGR03710">
    <property type="entry name" value="OAFO_sf"/>
    <property type="match status" value="1"/>
</dbReference>
<dbReference type="PANTHER" id="PTHR32154">
    <property type="entry name" value="PYRUVATE-FLAVODOXIN OXIDOREDUCTASE-RELATED"/>
    <property type="match status" value="1"/>
</dbReference>
<dbReference type="Pfam" id="PF01855">
    <property type="entry name" value="POR_N"/>
    <property type="match status" value="1"/>
</dbReference>
<dbReference type="CDD" id="cd07034">
    <property type="entry name" value="TPP_PYR_PFOR_IOR-alpha_like"/>
    <property type="match status" value="1"/>
</dbReference>
<evidence type="ECO:0000259" key="3">
    <source>
        <dbReference type="Pfam" id="PF01855"/>
    </source>
</evidence>
<dbReference type="GO" id="GO:0006979">
    <property type="term" value="P:response to oxidative stress"/>
    <property type="evidence" value="ECO:0007669"/>
    <property type="project" value="TreeGrafter"/>
</dbReference>
<dbReference type="Gene3D" id="3.40.50.920">
    <property type="match status" value="1"/>
</dbReference>
<reference evidence="4" key="1">
    <citation type="submission" date="2020-10" db="EMBL/GenBank/DDBJ databases">
        <authorList>
            <person name="Gilroy R."/>
        </authorList>
    </citation>
    <scope>NUCLEOTIDE SEQUENCE</scope>
    <source>
        <strain evidence="4">2889</strain>
    </source>
</reference>
<dbReference type="Gene3D" id="3.40.920.10">
    <property type="entry name" value="Pyruvate-ferredoxin oxidoreductase, PFOR, domain III"/>
    <property type="match status" value="1"/>
</dbReference>
<dbReference type="EMBL" id="JADIMZ010000051">
    <property type="protein sequence ID" value="MBO8432364.1"/>
    <property type="molecule type" value="Genomic_DNA"/>
</dbReference>
<dbReference type="SUPFAM" id="SSF52518">
    <property type="entry name" value="Thiamin diphosphate-binding fold (THDP-binding)"/>
    <property type="match status" value="1"/>
</dbReference>
<dbReference type="InterPro" id="IPR009014">
    <property type="entry name" value="Transketo_C/PFOR_II"/>
</dbReference>
<dbReference type="InterPro" id="IPR002880">
    <property type="entry name" value="Pyrv_Fd/Flavodoxin_OxRdtase_N"/>
</dbReference>
<evidence type="ECO:0000313" key="4">
    <source>
        <dbReference type="EMBL" id="MBO8432364.1"/>
    </source>
</evidence>
<dbReference type="InterPro" id="IPR029061">
    <property type="entry name" value="THDP-binding"/>
</dbReference>
<protein>
    <submittedName>
        <fullName evidence="4">2-oxoacid:acceptor oxidoreductase subunit alpha</fullName>
    </submittedName>
</protein>
<keyword evidence="1" id="KW-0560">Oxidoreductase</keyword>
<dbReference type="InterPro" id="IPR019752">
    <property type="entry name" value="Pyrv/ketoisovalerate_OxRed_cat"/>
</dbReference>
<dbReference type="InterPro" id="IPR022367">
    <property type="entry name" value="2-oxoacid/accept_OxRdtase_asu"/>
</dbReference>
<dbReference type="SUPFAM" id="SSF53323">
    <property type="entry name" value="Pyruvate-ferredoxin oxidoreductase, PFOR, domain III"/>
    <property type="match status" value="1"/>
</dbReference>
<dbReference type="PANTHER" id="PTHR32154:SF20">
    <property type="entry name" value="2-OXOGLUTARATE OXIDOREDUCTASE SUBUNIT KORA"/>
    <property type="match status" value="1"/>
</dbReference>
<dbReference type="Gene3D" id="3.40.50.970">
    <property type="match status" value="1"/>
</dbReference>
<organism evidence="4 5">
    <name type="scientific">Candidatus Pullibacteroides excrementavium</name>
    <dbReference type="NCBI Taxonomy" id="2840905"/>
    <lineage>
        <taxon>Bacteria</taxon>
        <taxon>Pseudomonadati</taxon>
        <taxon>Bacteroidota</taxon>
        <taxon>Bacteroidia</taxon>
        <taxon>Bacteroidales</taxon>
        <taxon>Candidatus Pullibacteroides</taxon>
    </lineage>
</organism>
<accession>A0A9D9H190</accession>
<evidence type="ECO:0000256" key="1">
    <source>
        <dbReference type="ARBA" id="ARBA00023002"/>
    </source>
</evidence>
<sequence>MVKKISHVDKQDVVVKFVGDSGDGMQLIGTLFSNAAALAGNDLSTFPDYPAEIRAPHNTIAGVSGFQVHVGSTAITTSGDQCDVLVAMNPASLKSNLKWAKKGATIIVDADTFTDEALMKADYKSNPLIDGSLSSYNVVPAPITTLSHKALESDGLDHKTIEKTRNMFALGMIYYIFDRDMTTTVHFFEAKFAKKPQMIAINKKVMEAGHNYAEAAEIVESTIHVGPAKMEKGRYRNITGNVATAWGLLAAAEKSGRPLFLGSYPITPATDILVEITKRRDLGAKAFQAEDEIAGICSTIGASFAGSLACTSTSGPGLSLMSEALGLAVMAELPVVVVDVQRGGPSTGLPTKSEQSDLYQALFGRNGEAPLIVIASSTPANCFNFAYEAARLAMEHMTPCILLSDGSLGNGSQLFRIPKMADMPAINPPIVPANDPNFKPYLRNPETLVRGWALPGTEGLRHRIGGLEKEHITGNVSTDPLNHALMSRLRREKVEKVADDIPEQTLMGEKDADLLVVSWGGTYGAVSTAVKILQEQGKSIALAHFNYIMPLPKNTLDVLEGHKKIVVCELNQGQFVNYLRGRFDHLHMTQYNKIQGLPFTVTELVDHFKQLLAQ</sequence>
<dbReference type="Proteomes" id="UP000823612">
    <property type="component" value="Unassembled WGS sequence"/>
</dbReference>
<gene>
    <name evidence="4" type="ORF">IAB08_03605</name>
</gene>
<dbReference type="InterPro" id="IPR050722">
    <property type="entry name" value="Pyruvate:ferred/Flavod_OxRd"/>
</dbReference>
<dbReference type="Pfam" id="PF01558">
    <property type="entry name" value="POR"/>
    <property type="match status" value="1"/>
</dbReference>
<feature type="domain" description="Pyruvate flavodoxin/ferredoxin oxidoreductase pyrimidine binding" evidence="3">
    <location>
        <begin position="256"/>
        <end position="470"/>
    </location>
</feature>
<dbReference type="SUPFAM" id="SSF52922">
    <property type="entry name" value="TK C-terminal domain-like"/>
    <property type="match status" value="1"/>
</dbReference>
<dbReference type="FunFam" id="3.40.50.970:FF:000022">
    <property type="entry name" value="2-oxoglutarate ferredoxin oxidoreductase alpha subunit"/>
    <property type="match status" value="1"/>
</dbReference>
<dbReference type="InterPro" id="IPR002869">
    <property type="entry name" value="Pyrv_flavodox_OxRed_cen"/>
</dbReference>
<feature type="domain" description="Pyruvate/ketoisovalerate oxidoreductase catalytic" evidence="2">
    <location>
        <begin position="22"/>
        <end position="210"/>
    </location>
</feature>
<dbReference type="AlphaFoldDB" id="A0A9D9H190"/>
<evidence type="ECO:0000313" key="5">
    <source>
        <dbReference type="Proteomes" id="UP000823612"/>
    </source>
</evidence>
<dbReference type="GO" id="GO:0016903">
    <property type="term" value="F:oxidoreductase activity, acting on the aldehyde or oxo group of donors"/>
    <property type="evidence" value="ECO:0007669"/>
    <property type="project" value="InterPro"/>
</dbReference>
<proteinExistence type="predicted"/>